<dbReference type="Proteomes" id="UP000694925">
    <property type="component" value="Unplaced"/>
</dbReference>
<name>A0AAJ7S0A5_9HYME</name>
<proteinExistence type="predicted"/>
<gene>
    <name evidence="2" type="primary">LOC113464275</name>
</gene>
<accession>A0AAJ7S0A5</accession>
<protein>
    <submittedName>
        <fullName evidence="2">Uncharacterized protein LOC113464275</fullName>
    </submittedName>
</protein>
<keyword evidence="1" id="KW-1185">Reference proteome</keyword>
<reference evidence="2" key="1">
    <citation type="submission" date="2025-08" db="UniProtKB">
        <authorList>
            <consortium name="RefSeq"/>
        </authorList>
    </citation>
    <scope>IDENTIFICATION</scope>
    <source>
        <tissue evidence="2">Whole body</tissue>
    </source>
</reference>
<dbReference type="GeneID" id="113464275"/>
<dbReference type="RefSeq" id="XP_026668995.1">
    <property type="nucleotide sequence ID" value="XM_026813194.1"/>
</dbReference>
<sequence length="242" mass="27515">MVNDSETFFHIIGTGSLPEGVSGLIGSLFLAQEKGELSFHHKTLTKQRNSIDPIRFSNVDKIRNSANSQGLVYTARIPNTHNENSLHNEIDYDDECNLNEHEDSQLSELDIPERPHTPLTEEQLLDLEEEDVCDLEIENRDPEERLDLIMNALKLKHLDEPSKDLVKEIVGMYADCFFIPGEPLGKTNAIQHTITVTDNNPVFVRQYPFVQLSDRAKETGFLRQQTLANGGRLQKIKRNHQG</sequence>
<dbReference type="AlphaFoldDB" id="A0AAJ7S0A5"/>
<organism evidence="1 2">
    <name type="scientific">Ceratina calcarata</name>
    <dbReference type="NCBI Taxonomy" id="156304"/>
    <lineage>
        <taxon>Eukaryota</taxon>
        <taxon>Metazoa</taxon>
        <taxon>Ecdysozoa</taxon>
        <taxon>Arthropoda</taxon>
        <taxon>Hexapoda</taxon>
        <taxon>Insecta</taxon>
        <taxon>Pterygota</taxon>
        <taxon>Neoptera</taxon>
        <taxon>Endopterygota</taxon>
        <taxon>Hymenoptera</taxon>
        <taxon>Apocrita</taxon>
        <taxon>Aculeata</taxon>
        <taxon>Apoidea</taxon>
        <taxon>Anthophila</taxon>
        <taxon>Apidae</taxon>
        <taxon>Ceratina</taxon>
        <taxon>Zadontomerus</taxon>
    </lineage>
</organism>
<dbReference type="KEGG" id="ccal:113464275"/>
<evidence type="ECO:0000313" key="1">
    <source>
        <dbReference type="Proteomes" id="UP000694925"/>
    </source>
</evidence>
<evidence type="ECO:0000313" key="2">
    <source>
        <dbReference type="RefSeq" id="XP_026668995.1"/>
    </source>
</evidence>